<dbReference type="InterPro" id="IPR051172">
    <property type="entry name" value="Chlamydia_OmcB"/>
</dbReference>
<dbReference type="InterPro" id="IPR013783">
    <property type="entry name" value="Ig-like_fold"/>
</dbReference>
<evidence type="ECO:0000256" key="1">
    <source>
        <dbReference type="SAM" id="SignalP"/>
    </source>
</evidence>
<dbReference type="RefSeq" id="WP_344946678.1">
    <property type="nucleotide sequence ID" value="NZ_BAAAZR010000027.1"/>
</dbReference>
<keyword evidence="4" id="KW-1185">Reference proteome</keyword>
<dbReference type="InterPro" id="IPR001434">
    <property type="entry name" value="OmcB-like_DUF11"/>
</dbReference>
<dbReference type="Proteomes" id="UP001500888">
    <property type="component" value="Unassembled WGS sequence"/>
</dbReference>
<feature type="domain" description="DUF11" evidence="2">
    <location>
        <begin position="625"/>
        <end position="745"/>
    </location>
</feature>
<comment type="caution">
    <text evidence="3">The sequence shown here is derived from an EMBL/GenBank/DDBJ whole genome shotgun (WGS) entry which is preliminary data.</text>
</comment>
<name>A0ABP7IWF7_9ACTN</name>
<dbReference type="NCBIfam" id="TIGR01451">
    <property type="entry name" value="B_ant_repeat"/>
    <property type="match status" value="1"/>
</dbReference>
<proteinExistence type="predicted"/>
<gene>
    <name evidence="3" type="ORF">GCM10022226_56520</name>
</gene>
<keyword evidence="1" id="KW-0732">Signal</keyword>
<dbReference type="SUPFAM" id="SSF55486">
    <property type="entry name" value="Metalloproteases ('zincins'), catalytic domain"/>
    <property type="match status" value="1"/>
</dbReference>
<protein>
    <recommendedName>
        <fullName evidence="2">DUF11 domain-containing protein</fullName>
    </recommendedName>
</protein>
<dbReference type="EMBL" id="BAAAZR010000027">
    <property type="protein sequence ID" value="GAA3828391.1"/>
    <property type="molecule type" value="Genomic_DNA"/>
</dbReference>
<evidence type="ECO:0000313" key="3">
    <source>
        <dbReference type="EMBL" id="GAA3828391.1"/>
    </source>
</evidence>
<dbReference type="InterPro" id="IPR047589">
    <property type="entry name" value="DUF11_rpt"/>
</dbReference>
<feature type="chain" id="PRO_5047240592" description="DUF11 domain-containing protein" evidence="1">
    <location>
        <begin position="29"/>
        <end position="1010"/>
    </location>
</feature>
<sequence length="1010" mass="105398">MALPKPWVAALSAILLLVALLPPTTARAAAGRPLTITITSVKCIDDCRNAGLEAAGESAADFYAKVFINGVEHITPRGAEDQAYIQPFWPVTQELPPEIQNAPIAIQIWDHDSTSGDDLGDTSPRDDDNTLNFTVNYFDGKWRDAAGPVDVQWPQSCAIGDGDDNDEPRVEVCFDVSTTARSDGDGDGLLDGWERYGYNDNADSIIDVDLPAMGADPDHKDIFLEMDYVAGQNIDKEAVTAIRSAFAAAPLSAGSLAGARGGISAPPNPDNQRGINLHLDLGNLSDPTLREGQAPGTCYDGVDNGGDGWVDGDDPGDCVSLDGGVEDPGPATCGNNVDDDGDGRVDQNDSDCLVGDDFGVNGRGSVIPDPRACAAKGSFYTAKRNFFDSARRLIFHYAISADQPPGCDKARGGNGELGGNDFIDYNNTGRTVFHELGHNLNLDHGGFEEAGCKPNYVSLMNYDTRPGIPRKKGGAILDYSPPRTAMDGSARGSAPLMNLVENRLDENVILDPSDGANRFIFVDGTGDKAPHDLNANPDWDGDAADPPYENPVTANIDTGDSAGDPASCVNTTNNSTLRGSDDWSFISLPFHQFGDSLDDAIRPTTGEEPIEQEIEALWVKLNTTDLSVTMTDAPDPVAAGTELAYALTVKNQGKAPATSVRVTDTLPGDVTFTSASAGCRAAGSTVTCGLGELGPGGTASVTIRTGVPADLVHANGGPKTLTNKVAVSNLAGPDSRGANNEATATTRVVAVADLAVTALQAEAPAQILIGQTLPVTVTGSVSNNGPSSPMDATVASAATAAAGATITPATLTTPVAALASGTPKSTTKTYTIGCSQPGPHTYKVTDTISPARPDDTDPNAANNQRETSFTVDCIVPIAINIVPGVNPNLVNLAHGIVPVAALTTRAGEYDLPLAFDATKIKPETVRFGTRNGGASHGAGPIQNIGLKTLSIERGPLEIVVDLDLDMLMNFVAHDTDLPGNATEACLSGSFSPRQGETYRFFGCDAVRMIP</sequence>
<evidence type="ECO:0000259" key="2">
    <source>
        <dbReference type="Pfam" id="PF01345"/>
    </source>
</evidence>
<dbReference type="Gene3D" id="2.60.40.10">
    <property type="entry name" value="Immunoglobulins"/>
    <property type="match status" value="2"/>
</dbReference>
<feature type="signal peptide" evidence="1">
    <location>
        <begin position="1"/>
        <end position="28"/>
    </location>
</feature>
<evidence type="ECO:0000313" key="4">
    <source>
        <dbReference type="Proteomes" id="UP001500888"/>
    </source>
</evidence>
<dbReference type="Pfam" id="PF01345">
    <property type="entry name" value="DUF11"/>
    <property type="match status" value="1"/>
</dbReference>
<organism evidence="3 4">
    <name type="scientific">Sphaerisporangium flaviroseum</name>
    <dbReference type="NCBI Taxonomy" id="509199"/>
    <lineage>
        <taxon>Bacteria</taxon>
        <taxon>Bacillati</taxon>
        <taxon>Actinomycetota</taxon>
        <taxon>Actinomycetes</taxon>
        <taxon>Streptosporangiales</taxon>
        <taxon>Streptosporangiaceae</taxon>
        <taxon>Sphaerisporangium</taxon>
    </lineage>
</organism>
<dbReference type="PANTHER" id="PTHR34819">
    <property type="entry name" value="LARGE CYSTEINE-RICH PERIPLASMIC PROTEIN OMCB"/>
    <property type="match status" value="1"/>
</dbReference>
<reference evidence="4" key="1">
    <citation type="journal article" date="2019" name="Int. J. Syst. Evol. Microbiol.">
        <title>The Global Catalogue of Microorganisms (GCM) 10K type strain sequencing project: providing services to taxonomists for standard genome sequencing and annotation.</title>
        <authorList>
            <consortium name="The Broad Institute Genomics Platform"/>
            <consortium name="The Broad Institute Genome Sequencing Center for Infectious Disease"/>
            <person name="Wu L."/>
            <person name="Ma J."/>
        </authorList>
    </citation>
    <scope>NUCLEOTIDE SEQUENCE [LARGE SCALE GENOMIC DNA]</scope>
    <source>
        <strain evidence="4">JCM 16908</strain>
    </source>
</reference>
<accession>A0ABP7IWF7</accession>